<dbReference type="CDD" id="cd02440">
    <property type="entry name" value="AdoMet_MTases"/>
    <property type="match status" value="1"/>
</dbReference>
<proteinExistence type="predicted"/>
<feature type="region of interest" description="Disordered" evidence="1">
    <location>
        <begin position="1"/>
        <end position="54"/>
    </location>
</feature>
<reference evidence="3" key="1">
    <citation type="submission" date="2020-11" db="EMBL/GenBank/DDBJ databases">
        <title>Chlorella ohadii genome sequencing and assembly.</title>
        <authorList>
            <person name="Murik O."/>
            <person name="Treves H."/>
            <person name="Kedem I."/>
            <person name="Shotland Y."/>
            <person name="Kaplan A."/>
        </authorList>
    </citation>
    <scope>NUCLEOTIDE SEQUENCE</scope>
    <source>
        <strain evidence="3">1</strain>
    </source>
</reference>
<evidence type="ECO:0000313" key="4">
    <source>
        <dbReference type="Proteomes" id="UP001205105"/>
    </source>
</evidence>
<protein>
    <recommendedName>
        <fullName evidence="2">Methyltransferase type 11 domain-containing protein</fullName>
    </recommendedName>
</protein>
<organism evidence="3 4">
    <name type="scientific">Chlorella ohadii</name>
    <dbReference type="NCBI Taxonomy" id="2649997"/>
    <lineage>
        <taxon>Eukaryota</taxon>
        <taxon>Viridiplantae</taxon>
        <taxon>Chlorophyta</taxon>
        <taxon>core chlorophytes</taxon>
        <taxon>Trebouxiophyceae</taxon>
        <taxon>Chlorellales</taxon>
        <taxon>Chlorellaceae</taxon>
        <taxon>Chlorella clade</taxon>
        <taxon>Chlorella</taxon>
    </lineage>
</organism>
<sequence length="282" mass="30515">MALACASRAPCPNKWPAARTAATPAGPRRQRGTVRPQAAANGSSSGGRLVLEPQQRAKLDMRADSDFYAMPRFVHHLDANFRAQLTQLIRERIPEGAAVLDLCSSWVSHLPNERRYARVVGHGMNAAELARNPRLDQWFVRDLNKEPTGWAAADGSFDAVLCTAGLQYLQQPEAVLAEVRRVLKPGGIVIIAFSNRMFHGKAIAAWRDNSDWGRCQLVKTYLAAAGGFSEAEVVKRVELPAGGAAAAAAGGPLERLQAWAEQLLGGGGRDPFFAVVARKLQD</sequence>
<name>A0AAD5H4Q9_9CHLO</name>
<evidence type="ECO:0000313" key="3">
    <source>
        <dbReference type="EMBL" id="KAI7840155.1"/>
    </source>
</evidence>
<dbReference type="Proteomes" id="UP001205105">
    <property type="component" value="Unassembled WGS sequence"/>
</dbReference>
<dbReference type="SUPFAM" id="SSF53335">
    <property type="entry name" value="S-adenosyl-L-methionine-dependent methyltransferases"/>
    <property type="match status" value="1"/>
</dbReference>
<comment type="caution">
    <text evidence="3">The sequence shown here is derived from an EMBL/GenBank/DDBJ whole genome shotgun (WGS) entry which is preliminary data.</text>
</comment>
<feature type="compositionally biased region" description="Low complexity" evidence="1">
    <location>
        <begin position="16"/>
        <end position="27"/>
    </location>
</feature>
<evidence type="ECO:0000259" key="2">
    <source>
        <dbReference type="Pfam" id="PF08241"/>
    </source>
</evidence>
<dbReference type="AlphaFoldDB" id="A0AAD5H4Q9"/>
<feature type="domain" description="Methyltransferase type 11" evidence="2">
    <location>
        <begin position="150"/>
        <end position="191"/>
    </location>
</feature>
<dbReference type="Pfam" id="PF08241">
    <property type="entry name" value="Methyltransf_11"/>
    <property type="match status" value="1"/>
</dbReference>
<evidence type="ECO:0000256" key="1">
    <source>
        <dbReference type="SAM" id="MobiDB-lite"/>
    </source>
</evidence>
<dbReference type="InterPro" id="IPR013216">
    <property type="entry name" value="Methyltransf_11"/>
</dbReference>
<dbReference type="PANTHER" id="PTHR43036:SF2">
    <property type="entry name" value="OS04G0481300 PROTEIN"/>
    <property type="match status" value="1"/>
</dbReference>
<dbReference type="PANTHER" id="PTHR43036">
    <property type="entry name" value="OSJNBB0011N17.9 PROTEIN"/>
    <property type="match status" value="1"/>
</dbReference>
<accession>A0AAD5H4Q9</accession>
<dbReference type="GO" id="GO:0008757">
    <property type="term" value="F:S-adenosylmethionine-dependent methyltransferase activity"/>
    <property type="evidence" value="ECO:0007669"/>
    <property type="project" value="InterPro"/>
</dbReference>
<dbReference type="Gene3D" id="3.40.50.150">
    <property type="entry name" value="Vaccinia Virus protein VP39"/>
    <property type="match status" value="1"/>
</dbReference>
<dbReference type="EMBL" id="JADXDR010000083">
    <property type="protein sequence ID" value="KAI7840155.1"/>
    <property type="molecule type" value="Genomic_DNA"/>
</dbReference>
<gene>
    <name evidence="3" type="ORF">COHA_005938</name>
</gene>
<keyword evidence="4" id="KW-1185">Reference proteome</keyword>
<dbReference type="InterPro" id="IPR029063">
    <property type="entry name" value="SAM-dependent_MTases_sf"/>
</dbReference>